<proteinExistence type="predicted"/>
<dbReference type="PANTHER" id="PTHR34614:SF2">
    <property type="entry name" value="TRANSPOSASE IS4-LIKE DOMAIN-CONTAINING PROTEIN"/>
    <property type="match status" value="1"/>
</dbReference>
<accession>A0A7G9Z6P0</accession>
<sequence>MKSSNFNSTIIFGLYILIDINYLLGRTLERLYRAGPEGTFMRIAANAYNECGGRFFHNATTTMSLQGEYKHEEGDLDAVPIKITQGFSKDHRPDLKQFVISLVMSTIYLFLYRL</sequence>
<keyword evidence="1" id="KW-0472">Membrane</keyword>
<gene>
    <name evidence="2" type="ORF">JGNPCJAK_00028</name>
</gene>
<name>A0A7G9Z6P0_9EURY</name>
<organism evidence="2">
    <name type="scientific">Candidatus Methanophaga sp. ANME-1 ERB7</name>
    <dbReference type="NCBI Taxonomy" id="2759913"/>
    <lineage>
        <taxon>Archaea</taxon>
        <taxon>Methanobacteriati</taxon>
        <taxon>Methanobacteriota</taxon>
        <taxon>Stenosarchaea group</taxon>
        <taxon>Methanomicrobia</taxon>
        <taxon>Candidatus Methanophagales</taxon>
        <taxon>Candidatus Methanophagaceae</taxon>
        <taxon>Candidatus Methanophaga</taxon>
    </lineage>
</organism>
<dbReference type="AlphaFoldDB" id="A0A7G9Z6P0"/>
<protein>
    <submittedName>
        <fullName evidence="2">Uncharacterized protein</fullName>
    </submittedName>
</protein>
<keyword evidence="1" id="KW-1133">Transmembrane helix</keyword>
<evidence type="ECO:0000256" key="1">
    <source>
        <dbReference type="SAM" id="Phobius"/>
    </source>
</evidence>
<dbReference type="EMBL" id="MT631633">
    <property type="protein sequence ID" value="QNO55924.1"/>
    <property type="molecule type" value="Genomic_DNA"/>
</dbReference>
<evidence type="ECO:0000313" key="2">
    <source>
        <dbReference type="EMBL" id="QNO55924.1"/>
    </source>
</evidence>
<keyword evidence="1" id="KW-0812">Transmembrane</keyword>
<dbReference type="PANTHER" id="PTHR34614">
    <property type="match status" value="1"/>
</dbReference>
<feature type="transmembrane region" description="Helical" evidence="1">
    <location>
        <begin position="6"/>
        <end position="24"/>
    </location>
</feature>
<reference evidence="2" key="1">
    <citation type="submission" date="2020-06" db="EMBL/GenBank/DDBJ databases">
        <title>Unique genomic features of the anaerobic methanotrophic archaea.</title>
        <authorList>
            <person name="Chadwick G.L."/>
            <person name="Skennerton C.T."/>
            <person name="Laso-Perez R."/>
            <person name="Leu A.O."/>
            <person name="Speth D.R."/>
            <person name="Yu H."/>
            <person name="Morgan-Lang C."/>
            <person name="Hatzenpichler R."/>
            <person name="Goudeau D."/>
            <person name="Malmstrom R."/>
            <person name="Brazelton W.J."/>
            <person name="Woyke T."/>
            <person name="Hallam S.J."/>
            <person name="Tyson G.W."/>
            <person name="Wegener G."/>
            <person name="Boetius A."/>
            <person name="Orphan V."/>
        </authorList>
    </citation>
    <scope>NUCLEOTIDE SEQUENCE</scope>
</reference>